<accession>A0A9P3GS95</accession>
<evidence type="ECO:0000313" key="1">
    <source>
        <dbReference type="EMBL" id="GJE99419.1"/>
    </source>
</evidence>
<keyword evidence="2" id="KW-1185">Reference proteome</keyword>
<dbReference type="Proteomes" id="UP000703269">
    <property type="component" value="Unassembled WGS sequence"/>
</dbReference>
<protein>
    <submittedName>
        <fullName evidence="1">Uncharacterized protein</fullName>
    </submittedName>
</protein>
<name>A0A9P3GS95_9APHY</name>
<proteinExistence type="predicted"/>
<sequence>MSSINSFPRTPVKIVNVKLTVSHAAPEQLSWWLTSPHIGSHMFEQPHRPALRRDQPWKSHNLSQTRYPVSRKAWSACLLGMLRFMMPLEAVAPGTPSAATKAYARLVKRLRILCLTSYRPSWAAVSAVPPQLSGDSFSELDTPAVAGDPPNLPC</sequence>
<evidence type="ECO:0000313" key="2">
    <source>
        <dbReference type="Proteomes" id="UP000703269"/>
    </source>
</evidence>
<dbReference type="EMBL" id="BPQB01000108">
    <property type="protein sequence ID" value="GJE99419.1"/>
    <property type="molecule type" value="Genomic_DNA"/>
</dbReference>
<reference evidence="1 2" key="1">
    <citation type="submission" date="2021-08" db="EMBL/GenBank/DDBJ databases">
        <title>Draft Genome Sequence of Phanerochaete sordida strain YK-624.</title>
        <authorList>
            <person name="Mori T."/>
            <person name="Dohra H."/>
            <person name="Suzuki T."/>
            <person name="Kawagishi H."/>
            <person name="Hirai H."/>
        </authorList>
    </citation>
    <scope>NUCLEOTIDE SEQUENCE [LARGE SCALE GENOMIC DNA]</scope>
    <source>
        <strain evidence="1 2">YK-624</strain>
    </source>
</reference>
<organism evidence="1 2">
    <name type="scientific">Phanerochaete sordida</name>
    <dbReference type="NCBI Taxonomy" id="48140"/>
    <lineage>
        <taxon>Eukaryota</taxon>
        <taxon>Fungi</taxon>
        <taxon>Dikarya</taxon>
        <taxon>Basidiomycota</taxon>
        <taxon>Agaricomycotina</taxon>
        <taxon>Agaricomycetes</taxon>
        <taxon>Polyporales</taxon>
        <taxon>Phanerochaetaceae</taxon>
        <taxon>Phanerochaete</taxon>
    </lineage>
</organism>
<comment type="caution">
    <text evidence="1">The sequence shown here is derived from an EMBL/GenBank/DDBJ whole genome shotgun (WGS) entry which is preliminary data.</text>
</comment>
<dbReference type="AlphaFoldDB" id="A0A9P3GS95"/>
<gene>
    <name evidence="1" type="ORF">PsYK624_156810</name>
</gene>